<evidence type="ECO:0000259" key="7">
    <source>
        <dbReference type="Pfam" id="PF10035"/>
    </source>
</evidence>
<evidence type="ECO:0000256" key="6">
    <source>
        <dbReference type="SAM" id="Phobius"/>
    </source>
</evidence>
<feature type="transmembrane region" description="Helical" evidence="6">
    <location>
        <begin position="12"/>
        <end position="34"/>
    </location>
</feature>
<evidence type="ECO:0000256" key="3">
    <source>
        <dbReference type="ARBA" id="ARBA00022692"/>
    </source>
</evidence>
<sequence>MDSQKQTHTWQYWLFFLAGLEIITISINFFYAPINVAAGGSTGISILIDAVWGINRSISVFVVNGLMLILAAVFLGKQTLKKVALGSLLVPVLMAITPSFKLTSNNMLAVIYGGVLMGIGVTMLYRINASSGGTTIPPLIIKKYFYVDPAISLMVIDMSVIVLNIFVDGTEAFLLAAFSQVITTITMRYTETGFDKKYQVRIMSNTKLDKIRQMLQQDYDGLTVYNVVGGYSDQDKQQLVIIVDTNEYGQLVAKAREIDSEAFIVTENIAKVHGGKWQI</sequence>
<feature type="transmembrane region" description="Helical" evidence="6">
    <location>
        <begin position="145"/>
        <end position="166"/>
    </location>
</feature>
<dbReference type="PANTHER" id="PTHR33545:SF9">
    <property type="entry name" value="UPF0750 MEMBRANE PROTEIN YITE"/>
    <property type="match status" value="1"/>
</dbReference>
<gene>
    <name evidence="8" type="ORF">JF76_12150</name>
</gene>
<feature type="transmembrane region" description="Helical" evidence="6">
    <location>
        <begin position="83"/>
        <end position="100"/>
    </location>
</feature>
<dbReference type="RefSeq" id="WP_045928275.1">
    <property type="nucleotide sequence ID" value="NZ_JBHSZS010000010.1"/>
</dbReference>
<name>A0A0F4LA40_9LACO</name>
<dbReference type="PANTHER" id="PTHR33545">
    <property type="entry name" value="UPF0750 MEMBRANE PROTEIN YITT-RELATED"/>
    <property type="match status" value="1"/>
</dbReference>
<comment type="subcellular location">
    <subcellularLocation>
        <location evidence="1">Cell membrane</location>
        <topology evidence="1">Multi-pass membrane protein</topology>
    </subcellularLocation>
</comment>
<dbReference type="STRING" id="1218493.JF76_12150"/>
<keyword evidence="2" id="KW-1003">Cell membrane</keyword>
<dbReference type="OrthoDB" id="1758221at2"/>
<feature type="domain" description="DUF2179" evidence="7">
    <location>
        <begin position="221"/>
        <end position="274"/>
    </location>
</feature>
<dbReference type="CDD" id="cd16380">
    <property type="entry name" value="YitT_C"/>
    <property type="match status" value="1"/>
</dbReference>
<proteinExistence type="predicted"/>
<dbReference type="InterPro" id="IPR051461">
    <property type="entry name" value="UPF0750_membrane"/>
</dbReference>
<evidence type="ECO:0000256" key="1">
    <source>
        <dbReference type="ARBA" id="ARBA00004651"/>
    </source>
</evidence>
<dbReference type="Pfam" id="PF10035">
    <property type="entry name" value="DUF2179"/>
    <property type="match status" value="1"/>
</dbReference>
<accession>A0A0F4LA40</accession>
<dbReference type="PIRSF" id="PIRSF006483">
    <property type="entry name" value="Membrane_protein_YitT"/>
    <property type="match status" value="1"/>
</dbReference>
<dbReference type="AlphaFoldDB" id="A0A0F4LA40"/>
<keyword evidence="4 6" id="KW-1133">Transmembrane helix</keyword>
<comment type="caution">
    <text evidence="8">The sequence shown here is derived from an EMBL/GenBank/DDBJ whole genome shotgun (WGS) entry which is preliminary data.</text>
</comment>
<feature type="transmembrane region" description="Helical" evidence="6">
    <location>
        <begin position="54"/>
        <end position="76"/>
    </location>
</feature>
<evidence type="ECO:0000256" key="4">
    <source>
        <dbReference type="ARBA" id="ARBA00022989"/>
    </source>
</evidence>
<dbReference type="Proteomes" id="UP000033533">
    <property type="component" value="Unassembled WGS sequence"/>
</dbReference>
<dbReference type="Gene3D" id="3.30.70.120">
    <property type="match status" value="1"/>
</dbReference>
<protein>
    <submittedName>
        <fullName evidence="8">Membrane spanning protein</fullName>
    </submittedName>
</protein>
<evidence type="ECO:0000256" key="2">
    <source>
        <dbReference type="ARBA" id="ARBA00022475"/>
    </source>
</evidence>
<dbReference type="GO" id="GO:0005886">
    <property type="term" value="C:plasma membrane"/>
    <property type="evidence" value="ECO:0007669"/>
    <property type="project" value="UniProtKB-SubCell"/>
</dbReference>
<dbReference type="PATRIC" id="fig|1218493.3.peg.1275"/>
<dbReference type="EMBL" id="JXBY01000020">
    <property type="protein sequence ID" value="KJY55129.1"/>
    <property type="molecule type" value="Genomic_DNA"/>
</dbReference>
<dbReference type="InterPro" id="IPR015867">
    <property type="entry name" value="N-reg_PII/ATP_PRibTrfase_C"/>
</dbReference>
<dbReference type="HOGENOM" id="CLU_063199_1_1_9"/>
<feature type="transmembrane region" description="Helical" evidence="6">
    <location>
        <begin position="106"/>
        <end position="125"/>
    </location>
</feature>
<dbReference type="InterPro" id="IPR019264">
    <property type="entry name" value="DUF2179"/>
</dbReference>
<keyword evidence="3 6" id="KW-0812">Transmembrane</keyword>
<dbReference type="InterPro" id="IPR003740">
    <property type="entry name" value="YitT"/>
</dbReference>
<organism evidence="8 9">
    <name type="scientific">Lactobacillus kullabergensis</name>
    <dbReference type="NCBI Taxonomy" id="1218493"/>
    <lineage>
        <taxon>Bacteria</taxon>
        <taxon>Bacillati</taxon>
        <taxon>Bacillota</taxon>
        <taxon>Bacilli</taxon>
        <taxon>Lactobacillales</taxon>
        <taxon>Lactobacillaceae</taxon>
        <taxon>Lactobacillus</taxon>
    </lineage>
</organism>
<keyword evidence="5 6" id="KW-0472">Membrane</keyword>
<evidence type="ECO:0000256" key="5">
    <source>
        <dbReference type="ARBA" id="ARBA00023136"/>
    </source>
</evidence>
<dbReference type="Pfam" id="PF02588">
    <property type="entry name" value="YitT_membrane"/>
    <property type="match status" value="1"/>
</dbReference>
<reference evidence="8 9" key="1">
    <citation type="submission" date="2014-12" db="EMBL/GenBank/DDBJ databases">
        <title>Comparative genomics of the lactic acid bacteria isolated from the honey bee gut.</title>
        <authorList>
            <person name="Ellegaard K.M."/>
            <person name="Tamarit D."/>
            <person name="Javelind E."/>
            <person name="Olofsson T."/>
            <person name="Andersson S.G."/>
            <person name="Vasquez A."/>
        </authorList>
    </citation>
    <scope>NUCLEOTIDE SEQUENCE [LARGE SCALE GENOMIC DNA]</scope>
    <source>
        <strain evidence="8 9">Biut2</strain>
    </source>
</reference>
<evidence type="ECO:0000313" key="8">
    <source>
        <dbReference type="EMBL" id="KJY55129.1"/>
    </source>
</evidence>
<evidence type="ECO:0000313" key="9">
    <source>
        <dbReference type="Proteomes" id="UP000033533"/>
    </source>
</evidence>